<keyword evidence="2" id="KW-1185">Reference proteome</keyword>
<protein>
    <submittedName>
        <fullName evidence="1">Uncharacterized protein</fullName>
    </submittedName>
</protein>
<dbReference type="RefSeq" id="WP_345473766.1">
    <property type="nucleotide sequence ID" value="NZ_CP125942.1"/>
</dbReference>
<proteinExistence type="predicted"/>
<reference evidence="1 2" key="1">
    <citation type="submission" date="2023-05" db="EMBL/GenBank/DDBJ databases">
        <title>Glutamicibacter sp. B1, complete genome.</title>
        <authorList>
            <person name="Long Y.H."/>
            <person name="Fang T."/>
            <person name="Li X.Y."/>
        </authorList>
    </citation>
    <scope>NUCLEOTIDE SEQUENCE [LARGE SCALE GENOMIC DNA]</scope>
    <source>
        <strain evidence="1 2">B1</strain>
    </source>
</reference>
<dbReference type="AlphaFoldDB" id="A0AAU6WIG9"/>
<gene>
    <name evidence="1" type="ORF">QMQ05_05825</name>
</gene>
<organism evidence="1 2">
    <name type="scientific">Glutamicibacter ectropisis</name>
    <dbReference type="NCBI Taxonomy" id="3046593"/>
    <lineage>
        <taxon>Bacteria</taxon>
        <taxon>Bacillati</taxon>
        <taxon>Actinomycetota</taxon>
        <taxon>Actinomycetes</taxon>
        <taxon>Micrococcales</taxon>
        <taxon>Micrococcaceae</taxon>
        <taxon>Glutamicibacter</taxon>
    </lineage>
</organism>
<sequence>MDFSALNDEELAEHLNQVLAEQERRKALAEIPEQIRELTAKYIAGGGQAEDLQPEAPMTE</sequence>
<name>A0AAU6WIG9_9MICC</name>
<dbReference type="Proteomes" id="UP001486888">
    <property type="component" value="Chromosome"/>
</dbReference>
<evidence type="ECO:0000313" key="2">
    <source>
        <dbReference type="Proteomes" id="UP001486888"/>
    </source>
</evidence>
<evidence type="ECO:0000313" key="1">
    <source>
        <dbReference type="EMBL" id="XAO47041.1"/>
    </source>
</evidence>
<accession>A0AAU6WIG9</accession>
<dbReference type="EMBL" id="CP125942">
    <property type="protein sequence ID" value="XAO47041.1"/>
    <property type="molecule type" value="Genomic_DNA"/>
</dbReference>
<dbReference type="KEGG" id="gey:QMQ05_05825"/>